<reference evidence="1 2" key="1">
    <citation type="submission" date="2021-03" db="EMBL/GenBank/DDBJ databases">
        <authorList>
            <person name="Grouzdev D.S."/>
        </authorList>
    </citation>
    <scope>NUCLEOTIDE SEQUENCE [LARGE SCALE GENOMIC DNA]</scope>
    <source>
        <strain evidence="1 2">M50-1</strain>
    </source>
</reference>
<gene>
    <name evidence="1" type="ORF">EYB53_024820</name>
</gene>
<dbReference type="EMBL" id="SIJK02000120">
    <property type="protein sequence ID" value="MBP1468955.1"/>
    <property type="molecule type" value="Genomic_DNA"/>
</dbReference>
<organism evidence="1 2">
    <name type="scientific">Candidatus Chloroploca mongolica</name>
    <dbReference type="NCBI Taxonomy" id="2528176"/>
    <lineage>
        <taxon>Bacteria</taxon>
        <taxon>Bacillati</taxon>
        <taxon>Chloroflexota</taxon>
        <taxon>Chloroflexia</taxon>
        <taxon>Chloroflexales</taxon>
        <taxon>Chloroflexineae</taxon>
        <taxon>Oscillochloridaceae</taxon>
        <taxon>Candidatus Chloroploca</taxon>
    </lineage>
</organism>
<comment type="caution">
    <text evidence="1">The sequence shown here is derived from an EMBL/GenBank/DDBJ whole genome shotgun (WGS) entry which is preliminary data.</text>
</comment>
<evidence type="ECO:0008006" key="3">
    <source>
        <dbReference type="Google" id="ProtNLM"/>
    </source>
</evidence>
<accession>A0ABS4DHQ4</accession>
<evidence type="ECO:0000313" key="1">
    <source>
        <dbReference type="EMBL" id="MBP1468955.1"/>
    </source>
</evidence>
<evidence type="ECO:0000313" key="2">
    <source>
        <dbReference type="Proteomes" id="UP001193081"/>
    </source>
</evidence>
<dbReference type="RefSeq" id="WP_135482217.1">
    <property type="nucleotide sequence ID" value="NZ_SIJK02000120.1"/>
</dbReference>
<dbReference type="Proteomes" id="UP001193081">
    <property type="component" value="Unassembled WGS sequence"/>
</dbReference>
<name>A0ABS4DHQ4_9CHLR</name>
<sequence>MPEKLQDVILLRRCPACKAQHFYAVEIERAPFLGANPLPVRPLKITRLFTCPTQDEDFMIEFYLIQPTRVSYQRVQMIGLLADPADGSPPDLSTHYFDQAGLSKYLRANGVSNASLLVPPGGLPFGPLNIVCVIQ</sequence>
<proteinExistence type="predicted"/>
<protein>
    <recommendedName>
        <fullName evidence="3">CpXC domain-containing protein</fullName>
    </recommendedName>
</protein>
<keyword evidence="2" id="KW-1185">Reference proteome</keyword>